<evidence type="ECO:0000256" key="2">
    <source>
        <dbReference type="ARBA" id="ARBA00023002"/>
    </source>
</evidence>
<dbReference type="Gene3D" id="3.30.360.10">
    <property type="entry name" value="Dihydrodipicolinate Reductase, domain 2"/>
    <property type="match status" value="1"/>
</dbReference>
<comment type="similarity">
    <text evidence="1 3">Belongs to the glyceraldehyde-3-phosphate dehydrogenase family.</text>
</comment>
<dbReference type="PANTHER" id="PTHR43148">
    <property type="entry name" value="GLYCERALDEHYDE-3-PHOSPHATE DEHYDROGENASE 2"/>
    <property type="match status" value="1"/>
</dbReference>
<dbReference type="InterPro" id="IPR020829">
    <property type="entry name" value="GlycerAld_3-P_DH_cat"/>
</dbReference>
<reference evidence="6 7" key="1">
    <citation type="submission" date="2024-10" db="EMBL/GenBank/DDBJ databases">
        <authorList>
            <person name="Ratan Roy A."/>
            <person name="Morales Sandoval P.H."/>
            <person name="De Los Santos Villalobos S."/>
            <person name="Chakraborty S."/>
            <person name="Mukherjee J."/>
        </authorList>
    </citation>
    <scope>NUCLEOTIDE SEQUENCE [LARGE SCALE GENOMIC DNA]</scope>
    <source>
        <strain evidence="6 7">S1</strain>
    </source>
</reference>
<dbReference type="InterPro" id="IPR006424">
    <property type="entry name" value="Glyceraldehyde-3-P_DH_1"/>
</dbReference>
<dbReference type="Pfam" id="PF02800">
    <property type="entry name" value="Gp_dh_C"/>
    <property type="match status" value="1"/>
</dbReference>
<dbReference type="CDD" id="cd18126">
    <property type="entry name" value="GAPDH_I_C"/>
    <property type="match status" value="1"/>
</dbReference>
<dbReference type="SUPFAM" id="SSF55347">
    <property type="entry name" value="Glyceraldehyde-3-phosphate dehydrogenase-like, C-terminal domain"/>
    <property type="match status" value="1"/>
</dbReference>
<dbReference type="Gene3D" id="3.40.50.720">
    <property type="entry name" value="NAD(P)-binding Rossmann-like Domain"/>
    <property type="match status" value="1"/>
</dbReference>
<evidence type="ECO:0000313" key="7">
    <source>
        <dbReference type="Proteomes" id="UP001600165"/>
    </source>
</evidence>
<dbReference type="RefSeq" id="WP_377965622.1">
    <property type="nucleotide sequence ID" value="NZ_JBHZOL010000079.1"/>
</dbReference>
<sequence>MVRVAINGLGRIGRAVLKQIVDQADLELVAINDLVAADNLAYLLKYDTVYGRYHQPVKSDENSLTIGETTCKVFGEKDPAQLPWGDLAIDLVFECTGVFRRREGLEKHLQAGAKRVVLSAPAKSDDIATVVYGINQQSADNASAVSCASCTTNCIAPVVEVMKRRVGIKKAIMTTIHAYTSSQAIVDAPSAKYRRGRAAAANFVPTSTGAAIATTKVLPALAGKFDGVAVRGPVPVGSISDIVFVCDRPVQIAEINQIFREEAETDRYQGVLGVSEDAIVSSDIVQDYRASVVDLTMTQVVDGDLVKIMSWYDNEWGYASQMLRQGLRLAQQL</sequence>
<dbReference type="NCBIfam" id="TIGR01534">
    <property type="entry name" value="GAPDH-I"/>
    <property type="match status" value="1"/>
</dbReference>
<evidence type="ECO:0000256" key="3">
    <source>
        <dbReference type="RuleBase" id="RU000397"/>
    </source>
</evidence>
<dbReference type="EMBL" id="JBHZOL010000079">
    <property type="protein sequence ID" value="MFE4107167.1"/>
    <property type="molecule type" value="Genomic_DNA"/>
</dbReference>
<gene>
    <name evidence="6" type="primary">gap</name>
    <name evidence="6" type="ORF">ACFVKH_12800</name>
</gene>
<dbReference type="PRINTS" id="PR00078">
    <property type="entry name" value="G3PDHDRGNASE"/>
</dbReference>
<organism evidence="6 7">
    <name type="scientific">Almyronema epifaneia S1</name>
    <dbReference type="NCBI Taxonomy" id="2991925"/>
    <lineage>
        <taxon>Bacteria</taxon>
        <taxon>Bacillati</taxon>
        <taxon>Cyanobacteriota</taxon>
        <taxon>Cyanophyceae</taxon>
        <taxon>Nodosilineales</taxon>
        <taxon>Nodosilineaceae</taxon>
        <taxon>Almyronema</taxon>
        <taxon>Almyronema epifaneia</taxon>
    </lineage>
</organism>
<keyword evidence="2 4" id="KW-0560">Oxidoreductase</keyword>
<dbReference type="PROSITE" id="PS00071">
    <property type="entry name" value="GAPDH"/>
    <property type="match status" value="1"/>
</dbReference>
<dbReference type="InterPro" id="IPR020830">
    <property type="entry name" value="GlycerAld_3-P_DH_AS"/>
</dbReference>
<evidence type="ECO:0000256" key="1">
    <source>
        <dbReference type="ARBA" id="ARBA00007406"/>
    </source>
</evidence>
<dbReference type="InterPro" id="IPR020828">
    <property type="entry name" value="GlycerAld_3-P_DH_NAD(P)-bd"/>
</dbReference>
<dbReference type="Pfam" id="PF00044">
    <property type="entry name" value="Gp_dh_N"/>
    <property type="match status" value="1"/>
</dbReference>
<feature type="domain" description="Glyceraldehyde 3-phosphate dehydrogenase NAD(P) binding" evidence="5">
    <location>
        <begin position="2"/>
        <end position="150"/>
    </location>
</feature>
<dbReference type="SUPFAM" id="SSF51735">
    <property type="entry name" value="NAD(P)-binding Rossmann-fold domains"/>
    <property type="match status" value="1"/>
</dbReference>
<dbReference type="InterPro" id="IPR036291">
    <property type="entry name" value="NAD(P)-bd_dom_sf"/>
</dbReference>
<dbReference type="EC" id="1.2.1.-" evidence="4"/>
<dbReference type="PIRSF" id="PIRSF000149">
    <property type="entry name" value="GAP_DH"/>
    <property type="match status" value="1"/>
</dbReference>
<evidence type="ECO:0000313" key="6">
    <source>
        <dbReference type="EMBL" id="MFE4107167.1"/>
    </source>
</evidence>
<dbReference type="CDD" id="cd05214">
    <property type="entry name" value="GAPDH_I_N"/>
    <property type="match status" value="1"/>
</dbReference>
<evidence type="ECO:0000259" key="5">
    <source>
        <dbReference type="SMART" id="SM00846"/>
    </source>
</evidence>
<keyword evidence="7" id="KW-1185">Reference proteome</keyword>
<protein>
    <recommendedName>
        <fullName evidence="4">Glyceraldehyde-3-phosphate dehydrogenase</fullName>
        <ecNumber evidence="4">1.2.1.-</ecNumber>
    </recommendedName>
</protein>
<dbReference type="SMART" id="SM00846">
    <property type="entry name" value="Gp_dh_N"/>
    <property type="match status" value="1"/>
</dbReference>
<comment type="caution">
    <text evidence="6">The sequence shown here is derived from an EMBL/GenBank/DDBJ whole genome shotgun (WGS) entry which is preliminary data.</text>
</comment>
<dbReference type="Proteomes" id="UP001600165">
    <property type="component" value="Unassembled WGS sequence"/>
</dbReference>
<dbReference type="InterPro" id="IPR020831">
    <property type="entry name" value="GlycerAld/Erythrose_P_DH"/>
</dbReference>
<accession>A0ABW6IHN2</accession>
<evidence type="ECO:0000256" key="4">
    <source>
        <dbReference type="RuleBase" id="RU361160"/>
    </source>
</evidence>
<name>A0ABW6IHN2_9CYAN</name>
<proteinExistence type="inferred from homology"/>